<name>A0ABD0NF67_CIRMR</name>
<feature type="compositionally biased region" description="Pro residues" evidence="1">
    <location>
        <begin position="51"/>
        <end position="60"/>
    </location>
</feature>
<feature type="non-terminal residue" evidence="2">
    <location>
        <position position="60"/>
    </location>
</feature>
<feature type="non-terminal residue" evidence="2">
    <location>
        <position position="1"/>
    </location>
</feature>
<comment type="caution">
    <text evidence="2">The sequence shown here is derived from an EMBL/GenBank/DDBJ whole genome shotgun (WGS) entry which is preliminary data.</text>
</comment>
<dbReference type="Proteomes" id="UP001529510">
    <property type="component" value="Unassembled WGS sequence"/>
</dbReference>
<keyword evidence="3" id="KW-1185">Reference proteome</keyword>
<dbReference type="EMBL" id="JAMKFB020000022">
    <property type="protein sequence ID" value="KAL0160673.1"/>
    <property type="molecule type" value="Genomic_DNA"/>
</dbReference>
<evidence type="ECO:0000313" key="3">
    <source>
        <dbReference type="Proteomes" id="UP001529510"/>
    </source>
</evidence>
<evidence type="ECO:0000256" key="1">
    <source>
        <dbReference type="SAM" id="MobiDB-lite"/>
    </source>
</evidence>
<protein>
    <recommendedName>
        <fullName evidence="4">Cysteine-rich and transmembrane domain-containing protein 1</fullName>
    </recommendedName>
</protein>
<evidence type="ECO:0008006" key="4">
    <source>
        <dbReference type="Google" id="ProtNLM"/>
    </source>
</evidence>
<reference evidence="2 3" key="1">
    <citation type="submission" date="2024-05" db="EMBL/GenBank/DDBJ databases">
        <title>Genome sequencing and assembly of Indian major carp, Cirrhinus mrigala (Hamilton, 1822).</title>
        <authorList>
            <person name="Mohindra V."/>
            <person name="Chowdhury L.M."/>
            <person name="Lal K."/>
            <person name="Jena J.K."/>
        </authorList>
    </citation>
    <scope>NUCLEOTIDE SEQUENCE [LARGE SCALE GENOMIC DNA]</scope>
    <source>
        <strain evidence="2">CM1030</strain>
        <tissue evidence="2">Blood</tissue>
    </source>
</reference>
<dbReference type="AlphaFoldDB" id="A0ABD0NF67"/>
<organism evidence="2 3">
    <name type="scientific">Cirrhinus mrigala</name>
    <name type="common">Mrigala</name>
    <dbReference type="NCBI Taxonomy" id="683832"/>
    <lineage>
        <taxon>Eukaryota</taxon>
        <taxon>Metazoa</taxon>
        <taxon>Chordata</taxon>
        <taxon>Craniata</taxon>
        <taxon>Vertebrata</taxon>
        <taxon>Euteleostomi</taxon>
        <taxon>Actinopterygii</taxon>
        <taxon>Neopterygii</taxon>
        <taxon>Teleostei</taxon>
        <taxon>Ostariophysi</taxon>
        <taxon>Cypriniformes</taxon>
        <taxon>Cyprinidae</taxon>
        <taxon>Labeoninae</taxon>
        <taxon>Labeonini</taxon>
        <taxon>Cirrhinus</taxon>
    </lineage>
</organism>
<accession>A0ABD0NF67</accession>
<feature type="region of interest" description="Disordered" evidence="1">
    <location>
        <begin position="1"/>
        <end position="60"/>
    </location>
</feature>
<proteinExistence type="predicted"/>
<evidence type="ECO:0000313" key="2">
    <source>
        <dbReference type="EMBL" id="KAL0160673.1"/>
    </source>
</evidence>
<gene>
    <name evidence="2" type="ORF">M9458_044398</name>
</gene>
<sequence length="60" mass="6222">CNNNNNDSGNHTGGQYPPYQPMPAQPGYGSAPAYGGQPMPTGPYQGQPYAAGPPPPYQEA</sequence>